<gene>
    <name evidence="1" type="ORF">METZ01_LOCUS267369</name>
</gene>
<evidence type="ECO:0000313" key="1">
    <source>
        <dbReference type="EMBL" id="SVC14515.1"/>
    </source>
</evidence>
<sequence>MIRKFIVSLLILIFLQPIFAKKI</sequence>
<dbReference type="AlphaFoldDB" id="A0A382JS76"/>
<feature type="non-terminal residue" evidence="1">
    <location>
        <position position="23"/>
    </location>
</feature>
<protein>
    <submittedName>
        <fullName evidence="1">Uncharacterized protein</fullName>
    </submittedName>
</protein>
<dbReference type="EMBL" id="UINC01075886">
    <property type="protein sequence ID" value="SVC14515.1"/>
    <property type="molecule type" value="Genomic_DNA"/>
</dbReference>
<proteinExistence type="predicted"/>
<organism evidence="1">
    <name type="scientific">marine metagenome</name>
    <dbReference type="NCBI Taxonomy" id="408172"/>
    <lineage>
        <taxon>unclassified sequences</taxon>
        <taxon>metagenomes</taxon>
        <taxon>ecological metagenomes</taxon>
    </lineage>
</organism>
<name>A0A382JS76_9ZZZZ</name>
<accession>A0A382JS76</accession>
<reference evidence="1" key="1">
    <citation type="submission" date="2018-05" db="EMBL/GenBank/DDBJ databases">
        <authorList>
            <person name="Lanie J.A."/>
            <person name="Ng W.-L."/>
            <person name="Kazmierczak K.M."/>
            <person name="Andrzejewski T.M."/>
            <person name="Davidsen T.M."/>
            <person name="Wayne K.J."/>
            <person name="Tettelin H."/>
            <person name="Glass J.I."/>
            <person name="Rusch D."/>
            <person name="Podicherti R."/>
            <person name="Tsui H.-C.T."/>
            <person name="Winkler M.E."/>
        </authorList>
    </citation>
    <scope>NUCLEOTIDE SEQUENCE</scope>
</reference>